<sequence length="74" mass="8425">MCRGRSGVGDDRRSLRWKILSNVLWPHMEDMQIERSAPLGGRRGAVTPPAFRLRGARSTSGHPRLRPFELTKKN</sequence>
<evidence type="ECO:0000313" key="2">
    <source>
        <dbReference type="EMBL" id="GBP36481.1"/>
    </source>
</evidence>
<accession>A0A4C1VCA5</accession>
<proteinExistence type="predicted"/>
<name>A0A4C1VCA5_EUMVA</name>
<evidence type="ECO:0000256" key="1">
    <source>
        <dbReference type="SAM" id="MobiDB-lite"/>
    </source>
</evidence>
<evidence type="ECO:0000313" key="3">
    <source>
        <dbReference type="Proteomes" id="UP000299102"/>
    </source>
</evidence>
<reference evidence="2 3" key="1">
    <citation type="journal article" date="2019" name="Commun. Biol.">
        <title>The bagworm genome reveals a unique fibroin gene that provides high tensile strength.</title>
        <authorList>
            <person name="Kono N."/>
            <person name="Nakamura H."/>
            <person name="Ohtoshi R."/>
            <person name="Tomita M."/>
            <person name="Numata K."/>
            <person name="Arakawa K."/>
        </authorList>
    </citation>
    <scope>NUCLEOTIDE SEQUENCE [LARGE SCALE GENOMIC DNA]</scope>
</reference>
<organism evidence="2 3">
    <name type="scientific">Eumeta variegata</name>
    <name type="common">Bagworm moth</name>
    <name type="synonym">Eumeta japonica</name>
    <dbReference type="NCBI Taxonomy" id="151549"/>
    <lineage>
        <taxon>Eukaryota</taxon>
        <taxon>Metazoa</taxon>
        <taxon>Ecdysozoa</taxon>
        <taxon>Arthropoda</taxon>
        <taxon>Hexapoda</taxon>
        <taxon>Insecta</taxon>
        <taxon>Pterygota</taxon>
        <taxon>Neoptera</taxon>
        <taxon>Endopterygota</taxon>
        <taxon>Lepidoptera</taxon>
        <taxon>Glossata</taxon>
        <taxon>Ditrysia</taxon>
        <taxon>Tineoidea</taxon>
        <taxon>Psychidae</taxon>
        <taxon>Oiketicinae</taxon>
        <taxon>Eumeta</taxon>
    </lineage>
</organism>
<gene>
    <name evidence="2" type="ORF">EVAR_8314_1</name>
</gene>
<protein>
    <submittedName>
        <fullName evidence="2">Uncharacterized protein</fullName>
    </submittedName>
</protein>
<dbReference type="AlphaFoldDB" id="A0A4C1VCA5"/>
<feature type="region of interest" description="Disordered" evidence="1">
    <location>
        <begin position="53"/>
        <end position="74"/>
    </location>
</feature>
<dbReference type="EMBL" id="BGZK01000319">
    <property type="protein sequence ID" value="GBP36481.1"/>
    <property type="molecule type" value="Genomic_DNA"/>
</dbReference>
<comment type="caution">
    <text evidence="2">The sequence shown here is derived from an EMBL/GenBank/DDBJ whole genome shotgun (WGS) entry which is preliminary data.</text>
</comment>
<dbReference type="Proteomes" id="UP000299102">
    <property type="component" value="Unassembled WGS sequence"/>
</dbReference>
<keyword evidence="3" id="KW-1185">Reference proteome</keyword>